<evidence type="ECO:0000313" key="3">
    <source>
        <dbReference type="Proteomes" id="UP001064489"/>
    </source>
</evidence>
<feature type="compositionally biased region" description="Acidic residues" evidence="1">
    <location>
        <begin position="188"/>
        <end position="197"/>
    </location>
</feature>
<evidence type="ECO:0000313" key="2">
    <source>
        <dbReference type="EMBL" id="KAI9191255.1"/>
    </source>
</evidence>
<organism evidence="2 3">
    <name type="scientific">Acer negundo</name>
    <name type="common">Box elder</name>
    <dbReference type="NCBI Taxonomy" id="4023"/>
    <lineage>
        <taxon>Eukaryota</taxon>
        <taxon>Viridiplantae</taxon>
        <taxon>Streptophyta</taxon>
        <taxon>Embryophyta</taxon>
        <taxon>Tracheophyta</taxon>
        <taxon>Spermatophyta</taxon>
        <taxon>Magnoliopsida</taxon>
        <taxon>eudicotyledons</taxon>
        <taxon>Gunneridae</taxon>
        <taxon>Pentapetalae</taxon>
        <taxon>rosids</taxon>
        <taxon>malvids</taxon>
        <taxon>Sapindales</taxon>
        <taxon>Sapindaceae</taxon>
        <taxon>Hippocastanoideae</taxon>
        <taxon>Acereae</taxon>
        <taxon>Acer</taxon>
    </lineage>
</organism>
<comment type="caution">
    <text evidence="2">The sequence shown here is derived from an EMBL/GenBank/DDBJ whole genome shotgun (WGS) entry which is preliminary data.</text>
</comment>
<feature type="region of interest" description="Disordered" evidence="1">
    <location>
        <begin position="57"/>
        <end position="109"/>
    </location>
</feature>
<proteinExistence type="predicted"/>
<dbReference type="Proteomes" id="UP001064489">
    <property type="component" value="Chromosome 6"/>
</dbReference>
<protein>
    <submittedName>
        <fullName evidence="2">Uncharacterized protein</fullName>
    </submittedName>
</protein>
<accession>A0AAD5J8H8</accession>
<feature type="compositionally biased region" description="Low complexity" evidence="1">
    <location>
        <begin position="92"/>
        <end position="101"/>
    </location>
</feature>
<feature type="compositionally biased region" description="Basic and acidic residues" evidence="1">
    <location>
        <begin position="198"/>
        <end position="212"/>
    </location>
</feature>
<keyword evidence="3" id="KW-1185">Reference proteome</keyword>
<feature type="region of interest" description="Disordered" evidence="1">
    <location>
        <begin position="188"/>
        <end position="229"/>
    </location>
</feature>
<reference evidence="2" key="1">
    <citation type="journal article" date="2022" name="Plant J.">
        <title>Strategies of tolerance reflected in two North American maple genomes.</title>
        <authorList>
            <person name="McEvoy S.L."/>
            <person name="Sezen U.U."/>
            <person name="Trouern-Trend A."/>
            <person name="McMahon S.M."/>
            <person name="Schaberg P.G."/>
            <person name="Yang J."/>
            <person name="Wegrzyn J.L."/>
            <person name="Swenson N.G."/>
        </authorList>
    </citation>
    <scope>NUCLEOTIDE SEQUENCE</scope>
    <source>
        <strain evidence="2">91603</strain>
    </source>
</reference>
<name>A0AAD5J8H8_ACENE</name>
<feature type="compositionally biased region" description="Polar residues" evidence="1">
    <location>
        <begin position="57"/>
        <end position="66"/>
    </location>
</feature>
<reference evidence="2" key="2">
    <citation type="submission" date="2023-02" db="EMBL/GenBank/DDBJ databases">
        <authorList>
            <person name="Swenson N.G."/>
            <person name="Wegrzyn J.L."/>
            <person name="Mcevoy S.L."/>
        </authorList>
    </citation>
    <scope>NUCLEOTIDE SEQUENCE</scope>
    <source>
        <strain evidence="2">91603</strain>
        <tissue evidence="2">Leaf</tissue>
    </source>
</reference>
<evidence type="ECO:0000256" key="1">
    <source>
        <dbReference type="SAM" id="MobiDB-lite"/>
    </source>
</evidence>
<gene>
    <name evidence="2" type="ORF">LWI28_005894</name>
</gene>
<dbReference type="AlphaFoldDB" id="A0AAD5J8H8"/>
<dbReference type="EMBL" id="JAJSOW010000004">
    <property type="protein sequence ID" value="KAI9191255.1"/>
    <property type="molecule type" value="Genomic_DNA"/>
</dbReference>
<sequence>MATRSWEDRDCLSLLVEKDLITLDLFSKEAVENIVWGAAPHEHDLVEHTYIYDPNTTTCPDSQPQLGETVVPPRALKRRPAKGTPGSKVAKTATGTSASSAPHPDLPKDVAKERIPHVGASVFATASPLSFDWAQASEWVPRPTNQVSPLVVTTVQAPEKTLFDASTRQPNKSPLLFTLSSQIVLIDSNEEPYEDDSSERQSDHSSKVHKSSDQPYKIPLSVERVALSE</sequence>